<keyword evidence="2" id="KW-1185">Reference proteome</keyword>
<gene>
    <name evidence="1" type="ORF">AW08_03858</name>
</gene>
<protein>
    <submittedName>
        <fullName evidence="1">Uncharacterized protein</fullName>
    </submittedName>
</protein>
<dbReference type="Proteomes" id="UP000020218">
    <property type="component" value="Unassembled WGS sequence"/>
</dbReference>
<organism evidence="1 2">
    <name type="scientific">Candidatus Accumulibacter adjunctus</name>
    <dbReference type="NCBI Taxonomy" id="1454001"/>
    <lineage>
        <taxon>Bacteria</taxon>
        <taxon>Pseudomonadati</taxon>
        <taxon>Pseudomonadota</taxon>
        <taxon>Betaproteobacteria</taxon>
        <taxon>Candidatus Accumulibacter</taxon>
    </lineage>
</organism>
<evidence type="ECO:0000313" key="2">
    <source>
        <dbReference type="Proteomes" id="UP000020218"/>
    </source>
</evidence>
<sequence length="118" mass="12704">MSTVAVTIDYSNGAHKHFSSIPWKEGLTILGALQASEGIVPGATISFGSDRVGHVLKLVIDGSPREDGPPSEWVVWVNAKPFQGRLGTETSFGFRPDEREGNLLKPGDHVLIKQSLVP</sequence>
<comment type="caution">
    <text evidence="1">The sequence shown here is derived from an EMBL/GenBank/DDBJ whole genome shotgun (WGS) entry which is preliminary data.</text>
</comment>
<dbReference type="PATRIC" id="fig|1454001.3.peg.3885"/>
<accession>A0A011M2X2</accession>
<reference evidence="1" key="1">
    <citation type="submission" date="2014-02" db="EMBL/GenBank/DDBJ databases">
        <title>Expanding our view of genomic diversity in Candidatus Accumulibacter clades.</title>
        <authorList>
            <person name="Skennerton C.T."/>
            <person name="Barr J.J."/>
            <person name="Slater F.R."/>
            <person name="Bond P.L."/>
            <person name="Tyson G.W."/>
        </authorList>
    </citation>
    <scope>NUCLEOTIDE SEQUENCE [LARGE SCALE GENOMIC DNA]</scope>
</reference>
<proteinExistence type="predicted"/>
<dbReference type="AlphaFoldDB" id="A0A011M2X2"/>
<evidence type="ECO:0000313" key="1">
    <source>
        <dbReference type="EMBL" id="EXI63908.1"/>
    </source>
</evidence>
<dbReference type="EMBL" id="JFAX01000044">
    <property type="protein sequence ID" value="EXI63908.1"/>
    <property type="molecule type" value="Genomic_DNA"/>
</dbReference>
<name>A0A011M2X2_9PROT</name>